<dbReference type="Proteomes" id="UP000694389">
    <property type="component" value="Unassembled WGS sequence"/>
</dbReference>
<dbReference type="PANTHER" id="PTHR11967:SF2">
    <property type="entry name" value="ALPHA-1-ACID GLYCOPROTEIN 1"/>
    <property type="match status" value="1"/>
</dbReference>
<evidence type="ECO:0000313" key="6">
    <source>
        <dbReference type="Proteomes" id="UP000694389"/>
    </source>
</evidence>
<evidence type="ECO:0000256" key="3">
    <source>
        <dbReference type="ARBA" id="ARBA00022729"/>
    </source>
</evidence>
<comment type="subcellular location">
    <subcellularLocation>
        <location evidence="1">Secreted</location>
    </subcellularLocation>
</comment>
<evidence type="ECO:0000256" key="4">
    <source>
        <dbReference type="ARBA" id="ARBA00023180"/>
    </source>
</evidence>
<dbReference type="GeneTree" id="ENSGT00510000050125"/>
<keyword evidence="3" id="KW-0732">Signal</keyword>
<reference evidence="5" key="1">
    <citation type="submission" date="2025-08" db="UniProtKB">
        <authorList>
            <consortium name="Ensembl"/>
        </authorList>
    </citation>
    <scope>IDENTIFICATION</scope>
</reference>
<accession>A0A8P4KDX2</accession>
<dbReference type="InterPro" id="IPR012674">
    <property type="entry name" value="Calycin"/>
</dbReference>
<organism evidence="5 6">
    <name type="scientific">Dicentrarchus labrax</name>
    <name type="common">European seabass</name>
    <name type="synonym">Morone labrax</name>
    <dbReference type="NCBI Taxonomy" id="13489"/>
    <lineage>
        <taxon>Eukaryota</taxon>
        <taxon>Metazoa</taxon>
        <taxon>Chordata</taxon>
        <taxon>Craniata</taxon>
        <taxon>Vertebrata</taxon>
        <taxon>Euteleostomi</taxon>
        <taxon>Actinopterygii</taxon>
        <taxon>Neopterygii</taxon>
        <taxon>Teleostei</taxon>
        <taxon>Neoteleostei</taxon>
        <taxon>Acanthomorphata</taxon>
        <taxon>Eupercaria</taxon>
        <taxon>Moronidae</taxon>
        <taxon>Dicentrarchus</taxon>
    </lineage>
</organism>
<reference evidence="5" key="2">
    <citation type="submission" date="2025-09" db="UniProtKB">
        <authorList>
            <consortium name="Ensembl"/>
        </authorList>
    </citation>
    <scope>IDENTIFICATION</scope>
</reference>
<proteinExistence type="predicted"/>
<dbReference type="AlphaFoldDB" id="A0A8P4KDX2"/>
<keyword evidence="4" id="KW-0325">Glycoprotein</keyword>
<dbReference type="PANTHER" id="PTHR11967">
    <property type="entry name" value="ALPHA-1-ACID GLYCOPROTEIN"/>
    <property type="match status" value="1"/>
</dbReference>
<dbReference type="SUPFAM" id="SSF50814">
    <property type="entry name" value="Lipocalins"/>
    <property type="match status" value="1"/>
</dbReference>
<evidence type="ECO:0000313" key="5">
    <source>
        <dbReference type="Ensembl" id="ENSDLAP00005067209.1"/>
    </source>
</evidence>
<dbReference type="CDD" id="cd19415">
    <property type="entry name" value="lipocalin_ApoM_AGP"/>
    <property type="match status" value="1"/>
</dbReference>
<keyword evidence="6" id="KW-1185">Reference proteome</keyword>
<evidence type="ECO:0008006" key="7">
    <source>
        <dbReference type="Google" id="ProtNLM"/>
    </source>
</evidence>
<sequence length="184" mass="20801">MINTADPECEELVKPLEERSQISGKWIFHVGTSDNKDVLEEFKTINSSWIELSPIPDSEDMTLRWADKMMDGKCHLGSTNCTFTGNSTKATFHFNSTTYENVGRHLVTCPDCLLWTDDSVMKGKNGDTKKGRNLYLFTKSGTLDASHLEHFKKQAACLNFPPEFHFGENKDLCPDATDAKEEEQ</sequence>
<protein>
    <recommendedName>
        <fullName evidence="7">Apolipoprotein M</fullName>
    </recommendedName>
</protein>
<dbReference type="GO" id="GO:0005576">
    <property type="term" value="C:extracellular region"/>
    <property type="evidence" value="ECO:0007669"/>
    <property type="project" value="UniProtKB-SubCell"/>
</dbReference>
<dbReference type="Gene3D" id="2.40.128.20">
    <property type="match status" value="1"/>
</dbReference>
<name>A0A8P4KDX2_DICLA</name>
<evidence type="ECO:0000256" key="1">
    <source>
        <dbReference type="ARBA" id="ARBA00004613"/>
    </source>
</evidence>
<dbReference type="Ensembl" id="ENSDLAT00005070389.1">
    <property type="protein sequence ID" value="ENSDLAP00005067209.1"/>
    <property type="gene ID" value="ENSDLAG00005033612.1"/>
</dbReference>
<keyword evidence="2" id="KW-0964">Secreted</keyword>
<evidence type="ECO:0000256" key="2">
    <source>
        <dbReference type="ARBA" id="ARBA00022525"/>
    </source>
</evidence>